<comment type="caution">
    <text evidence="3">The sequence shown here is derived from an EMBL/GenBank/DDBJ whole genome shotgun (WGS) entry which is preliminary data.</text>
</comment>
<evidence type="ECO:0008006" key="7">
    <source>
        <dbReference type="Google" id="ProtNLM"/>
    </source>
</evidence>
<feature type="repeat" description="PPR" evidence="2">
    <location>
        <begin position="194"/>
        <end position="228"/>
    </location>
</feature>
<dbReference type="Gene3D" id="1.25.40.10">
    <property type="entry name" value="Tetratricopeptide repeat domain"/>
    <property type="match status" value="4"/>
</dbReference>
<name>A0A835PCS2_VANPL</name>
<reference evidence="5 6" key="1">
    <citation type="journal article" date="2020" name="Nat. Food">
        <title>A phased Vanilla planifolia genome enables genetic improvement of flavour and production.</title>
        <authorList>
            <person name="Hasing T."/>
            <person name="Tang H."/>
            <person name="Brym M."/>
            <person name="Khazi F."/>
            <person name="Huang T."/>
            <person name="Chambers A.H."/>
        </authorList>
    </citation>
    <scope>NUCLEOTIDE SEQUENCE [LARGE SCALE GENOMIC DNA]</scope>
    <source>
        <tissue evidence="3">Leaf</tissue>
    </source>
</reference>
<dbReference type="PANTHER" id="PTHR47926:SF350">
    <property type="entry name" value="(WILD MALAYSIAN BANANA) HYPOTHETICAL PROTEIN"/>
    <property type="match status" value="1"/>
</dbReference>
<evidence type="ECO:0000256" key="1">
    <source>
        <dbReference type="ARBA" id="ARBA00022737"/>
    </source>
</evidence>
<dbReference type="GO" id="GO:0009451">
    <property type="term" value="P:RNA modification"/>
    <property type="evidence" value="ECO:0007669"/>
    <property type="project" value="InterPro"/>
</dbReference>
<protein>
    <recommendedName>
        <fullName evidence="7">Pentatricopeptide repeat-containing protein</fullName>
    </recommendedName>
</protein>
<dbReference type="InterPro" id="IPR011990">
    <property type="entry name" value="TPR-like_helical_dom_sf"/>
</dbReference>
<organism evidence="3 5">
    <name type="scientific">Vanilla planifolia</name>
    <name type="common">Vanilla</name>
    <dbReference type="NCBI Taxonomy" id="51239"/>
    <lineage>
        <taxon>Eukaryota</taxon>
        <taxon>Viridiplantae</taxon>
        <taxon>Streptophyta</taxon>
        <taxon>Embryophyta</taxon>
        <taxon>Tracheophyta</taxon>
        <taxon>Spermatophyta</taxon>
        <taxon>Magnoliopsida</taxon>
        <taxon>Liliopsida</taxon>
        <taxon>Asparagales</taxon>
        <taxon>Orchidaceae</taxon>
        <taxon>Vanilloideae</taxon>
        <taxon>Vanilleae</taxon>
        <taxon>Vanilla</taxon>
    </lineage>
</organism>
<dbReference type="EMBL" id="JADCNM010000130">
    <property type="protein sequence ID" value="KAG0450306.1"/>
    <property type="molecule type" value="Genomic_DNA"/>
</dbReference>
<dbReference type="Proteomes" id="UP000636800">
    <property type="component" value="Unassembled WGS sequence"/>
</dbReference>
<dbReference type="InterPro" id="IPR046960">
    <property type="entry name" value="PPR_At4g14850-like_plant"/>
</dbReference>
<dbReference type="Proteomes" id="UP000639772">
    <property type="component" value="Unassembled WGS sequence"/>
</dbReference>
<dbReference type="FunFam" id="1.25.40.10:FF:000184">
    <property type="entry name" value="Pentatricopeptide repeat-containing protein, chloroplastic"/>
    <property type="match status" value="1"/>
</dbReference>
<dbReference type="PROSITE" id="PS51375">
    <property type="entry name" value="PPR"/>
    <property type="match status" value="3"/>
</dbReference>
<dbReference type="OrthoDB" id="1675999at2759"/>
<keyword evidence="5" id="KW-1185">Reference proteome</keyword>
<feature type="repeat" description="PPR" evidence="2">
    <location>
        <begin position="327"/>
        <end position="361"/>
    </location>
</feature>
<dbReference type="Pfam" id="PF01535">
    <property type="entry name" value="PPR"/>
    <property type="match status" value="7"/>
</dbReference>
<evidence type="ECO:0000313" key="5">
    <source>
        <dbReference type="Proteomes" id="UP000636800"/>
    </source>
</evidence>
<evidence type="ECO:0000313" key="6">
    <source>
        <dbReference type="Proteomes" id="UP000639772"/>
    </source>
</evidence>
<dbReference type="FunFam" id="1.25.40.10:FF:000348">
    <property type="entry name" value="Pentatricopeptide repeat-containing protein chloroplastic"/>
    <property type="match status" value="1"/>
</dbReference>
<dbReference type="AlphaFoldDB" id="A0A835PCS2"/>
<feature type="repeat" description="PPR" evidence="2">
    <location>
        <begin position="96"/>
        <end position="130"/>
    </location>
</feature>
<dbReference type="Pfam" id="PF20430">
    <property type="entry name" value="Eplus_motif"/>
    <property type="match status" value="1"/>
</dbReference>
<dbReference type="PANTHER" id="PTHR47926">
    <property type="entry name" value="PENTATRICOPEPTIDE REPEAT-CONTAINING PROTEIN"/>
    <property type="match status" value="1"/>
</dbReference>
<evidence type="ECO:0000313" key="3">
    <source>
        <dbReference type="EMBL" id="KAG0450178.1"/>
    </source>
</evidence>
<gene>
    <name evidence="4" type="ORF">HPP92_026832</name>
    <name evidence="3" type="ORF">HPP92_027020</name>
</gene>
<dbReference type="GO" id="GO:0003723">
    <property type="term" value="F:RNA binding"/>
    <property type="evidence" value="ECO:0007669"/>
    <property type="project" value="InterPro"/>
</dbReference>
<accession>A0A835PCS2</accession>
<evidence type="ECO:0000313" key="4">
    <source>
        <dbReference type="EMBL" id="KAG0450306.1"/>
    </source>
</evidence>
<dbReference type="InterPro" id="IPR002885">
    <property type="entry name" value="PPR_rpt"/>
</dbReference>
<dbReference type="NCBIfam" id="TIGR00756">
    <property type="entry name" value="PPR"/>
    <property type="match status" value="3"/>
</dbReference>
<sequence length="540" mass="60071">MNTGLTKKAAVLQSCSQYQPVSFASYPFLAFLEKCLGSATFRNCLALKDLKKVHAHAITVGLTMFTYITSRIMANYVVMGDMENAHQLFIRIPFRSIFNWNTMIRGFAKSPNPQRGLFVYIQMRRDAVNPNMHSFPFVVKACGGLLSLSQVHAQTIEFGFNLDVYVTSSLIRNYSNLGDMEMASNVFHQYSNKNIVCWTSLISGYFSHGLTKSARDVFDKMPEKNIASWSAMISGYVQNEQFEDAMELFLGLKASGQEIGNKYLLVSALTACAALGAFAEGRWIHSYVDSNGIEYGLELGTALLNFYAKCGLVEYAREVFDKMPAKDVTCWSAMISSFALNGFSHSALQTFSQMLENKVMPNAITFIGVLIACNHGGLVDAGKAYFKDMSTVYGISPLIKHYGCMVDLLSRAGHIKEAEEMIVSMPMEPDGALWGALLNGCFMHQEIDLGERVGKHVIELEPDHSGRYVGLANLCASMGMWEVAAMLRSAMEKKGVTIATAWSLVEVDRISHRFLANDHSHPMMDEIYQMLTGLSVQRRC</sequence>
<dbReference type="EMBL" id="JADCNL010000129">
    <property type="protein sequence ID" value="KAG0450178.1"/>
    <property type="molecule type" value="Genomic_DNA"/>
</dbReference>
<evidence type="ECO:0000256" key="2">
    <source>
        <dbReference type="PROSITE-ProRule" id="PRU00708"/>
    </source>
</evidence>
<dbReference type="InterPro" id="IPR046849">
    <property type="entry name" value="E2_motif"/>
</dbReference>
<proteinExistence type="predicted"/>
<keyword evidence="1" id="KW-0677">Repeat</keyword>